<dbReference type="GO" id="GO:0006355">
    <property type="term" value="P:regulation of DNA-templated transcription"/>
    <property type="evidence" value="ECO:0007669"/>
    <property type="project" value="UniProtKB-UniRule"/>
</dbReference>
<keyword evidence="2" id="KW-0862">Zinc</keyword>
<gene>
    <name evidence="5" type="ORF">Ahy_A07g033186</name>
</gene>
<keyword evidence="2" id="KW-0479">Metal-binding</keyword>
<feature type="region of interest" description="Disordered" evidence="3">
    <location>
        <begin position="19"/>
        <end position="46"/>
    </location>
</feature>
<keyword evidence="1 2" id="KW-0863">Zinc-finger</keyword>
<comment type="subcellular location">
    <subcellularLocation>
        <location evidence="2">Nucleus</location>
    </subcellularLocation>
</comment>
<dbReference type="EMBL" id="SDMP01000007">
    <property type="protein sequence ID" value="RYR47233.1"/>
    <property type="molecule type" value="Genomic_DNA"/>
</dbReference>
<reference evidence="5 6" key="1">
    <citation type="submission" date="2019-01" db="EMBL/GenBank/DDBJ databases">
        <title>Sequencing of cultivated peanut Arachis hypogaea provides insights into genome evolution and oil improvement.</title>
        <authorList>
            <person name="Chen X."/>
        </authorList>
    </citation>
    <scope>NUCLEOTIDE SEQUENCE [LARGE SCALE GENOMIC DNA]</scope>
    <source>
        <strain evidence="6">cv. Fuhuasheng</strain>
        <tissue evidence="5">Leaves</tissue>
    </source>
</reference>
<proteinExistence type="inferred from homology"/>
<keyword evidence="2" id="KW-0539">Nucleus</keyword>
<accession>A0A445C8P4</accession>
<dbReference type="GO" id="GO:0008270">
    <property type="term" value="F:zinc ion binding"/>
    <property type="evidence" value="ECO:0007669"/>
    <property type="project" value="UniProtKB-UniRule"/>
</dbReference>
<dbReference type="Proteomes" id="UP000289738">
    <property type="component" value="Chromosome A07"/>
</dbReference>
<dbReference type="PROSITE" id="PS50966">
    <property type="entry name" value="ZF_SWIM"/>
    <property type="match status" value="1"/>
</dbReference>
<evidence type="ECO:0000256" key="3">
    <source>
        <dbReference type="SAM" id="MobiDB-lite"/>
    </source>
</evidence>
<dbReference type="PANTHER" id="PTHR31669">
    <property type="entry name" value="PROTEIN FAR1-RELATED SEQUENCE 10-RELATED"/>
    <property type="match status" value="1"/>
</dbReference>
<name>A0A445C8P4_ARAHY</name>
<evidence type="ECO:0000313" key="5">
    <source>
        <dbReference type="EMBL" id="RYR47233.1"/>
    </source>
</evidence>
<dbReference type="GO" id="GO:0005634">
    <property type="term" value="C:nucleus"/>
    <property type="evidence" value="ECO:0007669"/>
    <property type="project" value="UniProtKB-SubCell"/>
</dbReference>
<sequence length="261" mass="30133">MVIQMMALLHERKCSERHSHRSIRIDAKSPQGLYAHNDSPEVGSRERESDVADFHTVISCATKSSIEAQFQQVYTHDNFRKVQAQFRGKVNCITRSTHSTLGYTVYKVIEQISNSTFNKFTVTYDNVAAKVKCQCLLFESRGILCPHSLRTLSFERVNKLSLRCILERLSKNVKRRHTHIKRSHDEPLLEPRNKRFDDLVFRSQNICEFTLESEELAAILHRAYDNAMIEMQEHKAKSNGKCSLSHEDANLETINELQSPP</sequence>
<organism evidence="5 6">
    <name type="scientific">Arachis hypogaea</name>
    <name type="common">Peanut</name>
    <dbReference type="NCBI Taxonomy" id="3818"/>
    <lineage>
        <taxon>Eukaryota</taxon>
        <taxon>Viridiplantae</taxon>
        <taxon>Streptophyta</taxon>
        <taxon>Embryophyta</taxon>
        <taxon>Tracheophyta</taxon>
        <taxon>Spermatophyta</taxon>
        <taxon>Magnoliopsida</taxon>
        <taxon>eudicotyledons</taxon>
        <taxon>Gunneridae</taxon>
        <taxon>Pentapetalae</taxon>
        <taxon>rosids</taxon>
        <taxon>fabids</taxon>
        <taxon>Fabales</taxon>
        <taxon>Fabaceae</taxon>
        <taxon>Papilionoideae</taxon>
        <taxon>50 kb inversion clade</taxon>
        <taxon>dalbergioids sensu lato</taxon>
        <taxon>Dalbergieae</taxon>
        <taxon>Pterocarpus clade</taxon>
        <taxon>Arachis</taxon>
    </lineage>
</organism>
<feature type="domain" description="SWIM-type" evidence="4">
    <location>
        <begin position="120"/>
        <end position="156"/>
    </location>
</feature>
<keyword evidence="6" id="KW-1185">Reference proteome</keyword>
<comment type="function">
    <text evidence="2">Putative transcription activator involved in regulating light control of development.</text>
</comment>
<evidence type="ECO:0000259" key="4">
    <source>
        <dbReference type="PROSITE" id="PS50966"/>
    </source>
</evidence>
<evidence type="ECO:0000256" key="1">
    <source>
        <dbReference type="PROSITE-ProRule" id="PRU00325"/>
    </source>
</evidence>
<evidence type="ECO:0000256" key="2">
    <source>
        <dbReference type="RuleBase" id="RU367018"/>
    </source>
</evidence>
<comment type="similarity">
    <text evidence="2">Belongs to the FHY3/FAR1 family.</text>
</comment>
<dbReference type="AlphaFoldDB" id="A0A445C8P4"/>
<dbReference type="InterPro" id="IPR007527">
    <property type="entry name" value="Znf_SWIM"/>
</dbReference>
<evidence type="ECO:0000313" key="6">
    <source>
        <dbReference type="Proteomes" id="UP000289738"/>
    </source>
</evidence>
<dbReference type="PANTHER" id="PTHR31669:SF283">
    <property type="entry name" value="PROTEIN FAR1-RELATED SEQUENCE"/>
    <property type="match status" value="1"/>
</dbReference>
<comment type="caution">
    <text evidence="5">The sequence shown here is derived from an EMBL/GenBank/DDBJ whole genome shotgun (WGS) entry which is preliminary data.</text>
</comment>
<dbReference type="InterPro" id="IPR031052">
    <property type="entry name" value="FHY3/FAR1"/>
</dbReference>
<protein>
    <recommendedName>
        <fullName evidence="2">Protein FAR1-RELATED SEQUENCE</fullName>
    </recommendedName>
</protein>